<dbReference type="EMBL" id="CAJVPI010003788">
    <property type="protein sequence ID" value="CAG8662280.1"/>
    <property type="molecule type" value="Genomic_DNA"/>
</dbReference>
<reference evidence="1" key="1">
    <citation type="submission" date="2021-06" db="EMBL/GenBank/DDBJ databases">
        <authorList>
            <person name="Kallberg Y."/>
            <person name="Tangrot J."/>
            <person name="Rosling A."/>
        </authorList>
    </citation>
    <scope>NUCLEOTIDE SEQUENCE</scope>
    <source>
        <strain evidence="1">BR232B</strain>
    </source>
</reference>
<name>A0A9N9E678_9GLOM</name>
<dbReference type="AlphaFoldDB" id="A0A9N9E678"/>
<feature type="non-terminal residue" evidence="1">
    <location>
        <position position="95"/>
    </location>
</feature>
<accession>A0A9N9E678</accession>
<comment type="caution">
    <text evidence="1">The sequence shown here is derived from an EMBL/GenBank/DDBJ whole genome shotgun (WGS) entry which is preliminary data.</text>
</comment>
<protein>
    <submittedName>
        <fullName evidence="1">3804_t:CDS:1</fullName>
    </submittedName>
</protein>
<gene>
    <name evidence="1" type="ORF">PBRASI_LOCUS10849</name>
</gene>
<dbReference type="Proteomes" id="UP000789739">
    <property type="component" value="Unassembled WGS sequence"/>
</dbReference>
<keyword evidence="2" id="KW-1185">Reference proteome</keyword>
<proteinExistence type="predicted"/>
<organism evidence="1 2">
    <name type="scientific">Paraglomus brasilianum</name>
    <dbReference type="NCBI Taxonomy" id="144538"/>
    <lineage>
        <taxon>Eukaryota</taxon>
        <taxon>Fungi</taxon>
        <taxon>Fungi incertae sedis</taxon>
        <taxon>Mucoromycota</taxon>
        <taxon>Glomeromycotina</taxon>
        <taxon>Glomeromycetes</taxon>
        <taxon>Paraglomerales</taxon>
        <taxon>Paraglomeraceae</taxon>
        <taxon>Paraglomus</taxon>
    </lineage>
</organism>
<sequence>MPSARQVVALTVPDCTWLPPDKTSGTTVSVNPLYPIAVNEWQNFFYDAANFSDYPAGNQFPFYPAETRNLSVKRDVEDCWRSNVLMPIEKLLPQG</sequence>
<evidence type="ECO:0000313" key="1">
    <source>
        <dbReference type="EMBL" id="CAG8662280.1"/>
    </source>
</evidence>
<evidence type="ECO:0000313" key="2">
    <source>
        <dbReference type="Proteomes" id="UP000789739"/>
    </source>
</evidence>